<dbReference type="OrthoDB" id="9768243at2"/>
<dbReference type="Pfam" id="PF19568">
    <property type="entry name" value="Spore_III_AA"/>
    <property type="match status" value="1"/>
</dbReference>
<evidence type="ECO:0000256" key="2">
    <source>
        <dbReference type="ARBA" id="ARBA00022840"/>
    </source>
</evidence>
<dbReference type="EMBL" id="MJAT01000012">
    <property type="protein sequence ID" value="OEH85649.1"/>
    <property type="molecule type" value="Genomic_DNA"/>
</dbReference>
<dbReference type="GO" id="GO:0005524">
    <property type="term" value="F:ATP binding"/>
    <property type="evidence" value="ECO:0007669"/>
    <property type="project" value="UniProtKB-KW"/>
</dbReference>
<gene>
    <name evidence="4" type="ORF">BHU72_02300</name>
</gene>
<dbReference type="AlphaFoldDB" id="A0A1E5L6P8"/>
<keyword evidence="2" id="KW-0067">ATP-binding</keyword>
<dbReference type="Proteomes" id="UP000095255">
    <property type="component" value="Unassembled WGS sequence"/>
</dbReference>
<dbReference type="InterPro" id="IPR045735">
    <property type="entry name" value="Spore_III_AA_AAA+_ATPase"/>
</dbReference>
<dbReference type="SUPFAM" id="SSF52540">
    <property type="entry name" value="P-loop containing nucleoside triphosphate hydrolases"/>
    <property type="match status" value="1"/>
</dbReference>
<dbReference type="NCBIfam" id="TIGR02858">
    <property type="entry name" value="spore_III_AA"/>
    <property type="match status" value="1"/>
</dbReference>
<reference evidence="4 5" key="1">
    <citation type="submission" date="2016-09" db="EMBL/GenBank/DDBJ databases">
        <title>Desulfuribacillus arsenicus sp. nov., an obligately anaerobic, dissimilatory arsenic- and antimonate-reducing bacterium isolated from anoxic sediments.</title>
        <authorList>
            <person name="Abin C.A."/>
            <person name="Hollibaugh J.T."/>
        </authorList>
    </citation>
    <scope>NUCLEOTIDE SEQUENCE [LARGE SCALE GENOMIC DNA]</scope>
    <source>
        <strain evidence="4 5">MLFW-2</strain>
    </source>
</reference>
<evidence type="ECO:0000313" key="4">
    <source>
        <dbReference type="EMBL" id="OEH85649.1"/>
    </source>
</evidence>
<dbReference type="InterPro" id="IPR014217">
    <property type="entry name" value="Spore_III_AA"/>
</dbReference>
<dbReference type="Gene3D" id="3.40.50.300">
    <property type="entry name" value="P-loop containing nucleotide triphosphate hydrolases"/>
    <property type="match status" value="1"/>
</dbReference>
<accession>A0A1E5L6P8</accession>
<dbReference type="InterPro" id="IPR003593">
    <property type="entry name" value="AAA+_ATPase"/>
</dbReference>
<dbReference type="PANTHER" id="PTHR20953">
    <property type="entry name" value="KINASE-RELATED"/>
    <property type="match status" value="1"/>
</dbReference>
<evidence type="ECO:0000313" key="5">
    <source>
        <dbReference type="Proteomes" id="UP000095255"/>
    </source>
</evidence>
<feature type="domain" description="AAA+ ATPase" evidence="3">
    <location>
        <begin position="151"/>
        <end position="290"/>
    </location>
</feature>
<sequence>MWAQEVEEILPKAIRALFTIMPKGKKDEIQEIRIRLHQPLEVRFSQSGLYVSGPRFTTDYRDAYICTREDCMQMLQAISNHSIYAIEEQLRQGYVTVAGGHRVGMTGKVIAETNKIRTIQNVTSFNIRIARQVKGIATHLLPMLYDSIRKRPYHTLIVSPPQCGKTTLLRDVIREMSLGNEHYHIPGHKVAVVDERSEIAGSINGVPQCDLGPRTDVLDACPKVEGMMLLIRSMSPQIIAVDEIGTSADALAIDEVIHAGVQLITTVHAHSIEELLGRPTINDMLQKKIFERYVVLGRTPTVGTIIGVYDKNRLKLTQRGAGVG</sequence>
<dbReference type="InterPro" id="IPR027417">
    <property type="entry name" value="P-loop_NTPase"/>
</dbReference>
<dbReference type="PANTHER" id="PTHR20953:SF3">
    <property type="entry name" value="P-LOOP CONTAINING NUCLEOSIDE TRIPHOSPHATE HYDROLASES SUPERFAMILY PROTEIN"/>
    <property type="match status" value="1"/>
</dbReference>
<proteinExistence type="predicted"/>
<keyword evidence="5" id="KW-1185">Reference proteome</keyword>
<dbReference type="SMART" id="SM00382">
    <property type="entry name" value="AAA"/>
    <property type="match status" value="1"/>
</dbReference>
<evidence type="ECO:0000259" key="3">
    <source>
        <dbReference type="SMART" id="SM00382"/>
    </source>
</evidence>
<protein>
    <submittedName>
        <fullName evidence="4">Stage III sporulation protein AA</fullName>
    </submittedName>
</protein>
<dbReference type="STRING" id="1390249.BHU72_02300"/>
<keyword evidence="1" id="KW-0547">Nucleotide-binding</keyword>
<dbReference type="RefSeq" id="WP_069701733.1">
    <property type="nucleotide sequence ID" value="NZ_MJAT01000012.1"/>
</dbReference>
<comment type="caution">
    <text evidence="4">The sequence shown here is derived from an EMBL/GenBank/DDBJ whole genome shotgun (WGS) entry which is preliminary data.</text>
</comment>
<organism evidence="4 5">
    <name type="scientific">Desulfuribacillus stibiiarsenatis</name>
    <dbReference type="NCBI Taxonomy" id="1390249"/>
    <lineage>
        <taxon>Bacteria</taxon>
        <taxon>Bacillati</taxon>
        <taxon>Bacillota</taxon>
        <taxon>Desulfuribacillia</taxon>
        <taxon>Desulfuribacillales</taxon>
        <taxon>Desulfuribacillaceae</taxon>
        <taxon>Desulfuribacillus</taxon>
    </lineage>
</organism>
<name>A0A1E5L6P8_9FIRM</name>
<evidence type="ECO:0000256" key="1">
    <source>
        <dbReference type="ARBA" id="ARBA00022741"/>
    </source>
</evidence>